<feature type="domain" description="SSD" evidence="7">
    <location>
        <begin position="201"/>
        <end position="329"/>
    </location>
</feature>
<proteinExistence type="predicted"/>
<evidence type="ECO:0000256" key="5">
    <source>
        <dbReference type="ARBA" id="ARBA00023136"/>
    </source>
</evidence>
<evidence type="ECO:0000256" key="2">
    <source>
        <dbReference type="ARBA" id="ARBA00022475"/>
    </source>
</evidence>
<protein>
    <recommendedName>
        <fullName evidence="7">SSD domain-containing protein</fullName>
    </recommendedName>
</protein>
<comment type="caution">
    <text evidence="8">The sequence shown here is derived from an EMBL/GenBank/DDBJ whole genome shotgun (WGS) entry which is preliminary data.</text>
</comment>
<feature type="transmembrane region" description="Helical" evidence="6">
    <location>
        <begin position="204"/>
        <end position="227"/>
    </location>
</feature>
<keyword evidence="4 6" id="KW-1133">Transmembrane helix</keyword>
<gene>
    <name evidence="8" type="ORF">HMPREF9238_00229</name>
</gene>
<evidence type="ECO:0000313" key="8">
    <source>
        <dbReference type="EMBL" id="EPD30486.1"/>
    </source>
</evidence>
<evidence type="ECO:0000256" key="3">
    <source>
        <dbReference type="ARBA" id="ARBA00022692"/>
    </source>
</evidence>
<dbReference type="SUPFAM" id="SSF82866">
    <property type="entry name" value="Multidrug efflux transporter AcrB transmembrane domain"/>
    <property type="match status" value="2"/>
</dbReference>
<reference evidence="8 9" key="1">
    <citation type="submission" date="2013-05" db="EMBL/GenBank/DDBJ databases">
        <title>The Genome Sequence of Actinomyces europaeus ACS-120-V-COL10B.</title>
        <authorList>
            <consortium name="The Broad Institute Genomics Platform"/>
            <person name="Earl A."/>
            <person name="Ward D."/>
            <person name="Feldgarden M."/>
            <person name="Gevers D."/>
            <person name="Saerens B."/>
            <person name="Vaneechoutte M."/>
            <person name="Walker B."/>
            <person name="Young S."/>
            <person name="Zeng Q."/>
            <person name="Gargeya S."/>
            <person name="Fitzgerald M."/>
            <person name="Haas B."/>
            <person name="Abouelleil A."/>
            <person name="Allen A.W."/>
            <person name="Alvarado L."/>
            <person name="Arachchi H.M."/>
            <person name="Berlin A.M."/>
            <person name="Chapman S.B."/>
            <person name="Gainer-Dewar J."/>
            <person name="Goldberg J."/>
            <person name="Griggs A."/>
            <person name="Gujja S."/>
            <person name="Hansen M."/>
            <person name="Howarth C."/>
            <person name="Imamovic A."/>
            <person name="Ireland A."/>
            <person name="Larimer J."/>
            <person name="McCowan C."/>
            <person name="Murphy C."/>
            <person name="Pearson M."/>
            <person name="Poon T.W."/>
            <person name="Priest M."/>
            <person name="Roberts A."/>
            <person name="Saif S."/>
            <person name="Shea T."/>
            <person name="Sisk P."/>
            <person name="Sykes S."/>
            <person name="Wortman J."/>
            <person name="Nusbaum C."/>
            <person name="Birren B."/>
        </authorList>
    </citation>
    <scope>NUCLEOTIDE SEQUENCE [LARGE SCALE GENOMIC DNA]</scope>
    <source>
        <strain evidence="8 9">ACS-120-V-Col10b</strain>
    </source>
</reference>
<dbReference type="GO" id="GO:0005886">
    <property type="term" value="C:plasma membrane"/>
    <property type="evidence" value="ECO:0007669"/>
    <property type="project" value="UniProtKB-SubCell"/>
</dbReference>
<feature type="transmembrane region" description="Helical" evidence="6">
    <location>
        <begin position="594"/>
        <end position="614"/>
    </location>
</feature>
<feature type="transmembrane region" description="Helical" evidence="6">
    <location>
        <begin position="20"/>
        <end position="38"/>
    </location>
</feature>
<evidence type="ECO:0000259" key="7">
    <source>
        <dbReference type="PROSITE" id="PS50156"/>
    </source>
</evidence>
<evidence type="ECO:0000256" key="6">
    <source>
        <dbReference type="SAM" id="Phobius"/>
    </source>
</evidence>
<feature type="transmembrane region" description="Helical" evidence="6">
    <location>
        <begin position="233"/>
        <end position="251"/>
    </location>
</feature>
<feature type="transmembrane region" description="Helical" evidence="6">
    <location>
        <begin position="556"/>
        <end position="574"/>
    </location>
</feature>
<evidence type="ECO:0000256" key="1">
    <source>
        <dbReference type="ARBA" id="ARBA00004651"/>
    </source>
</evidence>
<dbReference type="EMBL" id="AGWN01000001">
    <property type="protein sequence ID" value="EPD30486.1"/>
    <property type="molecule type" value="Genomic_DNA"/>
</dbReference>
<feature type="transmembrane region" description="Helical" evidence="6">
    <location>
        <begin position="272"/>
        <end position="300"/>
    </location>
</feature>
<feature type="transmembrane region" description="Helical" evidence="6">
    <location>
        <begin position="522"/>
        <end position="544"/>
    </location>
</feature>
<organism evidence="8 9">
    <name type="scientific">Gleimia europaea ACS-120-V-Col10b</name>
    <dbReference type="NCBI Taxonomy" id="883069"/>
    <lineage>
        <taxon>Bacteria</taxon>
        <taxon>Bacillati</taxon>
        <taxon>Actinomycetota</taxon>
        <taxon>Actinomycetes</taxon>
        <taxon>Actinomycetales</taxon>
        <taxon>Actinomycetaceae</taxon>
        <taxon>Gleimia</taxon>
    </lineage>
</organism>
<sequence>MSSVLFRLATSTVKHAKTVLLVWILILIAVLAAMFGLGGKLTNDFTIPGTEGQDGLDVMAERFPELSGTAGQVIFGAPEGESIWDYRQQITSVLEQVKGIKYVTAVADPFDDSIMDPLISANNRYAMSQVQFSFGLDSIDDESVSQLVSIAKQAEDAGLSVHVGGQIMSLTEIPLSPHEAVGVVLALVVLSVAFRSFKTGIVPIVSALFGVGMSMGITMIVAAFVPISTTTPTLAIMLGLAVGIDYALFIVSRHLDQLAAGYTVAESIPRAIATSGAAVLFAGTTVVIALMALFVAGIPFLTVMGLVAALAVAIAAIMAVTGLPALLAVLGDRLRPKQRKLDKTDDEVGVERKRHVSAWWVKTVTSHPWLTILSVSAVVVVMTIPAINLRLALPDNGVEDESTMARQTYDLVASEFGPGANGPLVVIGDIVTSRDPLGLMSDMKSEIERMPGVEQVQLSTPNRSADLGVVVVIPKTGADSIETEQLVHALRDAAPGWEAKYDISNVMVTGSAAVAIDVSEKLYSALVPFGAVVVGLSLIILLIVFRSIWVPIKATLGYVFSVAAAFGMTTWVFIDGVGNDLLRIGQVGPVISFMPIMLMGVLFGLAMDYELFLVSRMAEEYAHTGNVRESIRTGFMGSAPVVVAAALIMMSVFSGFIPDGSFYVQPIAFGLLVGVGVDAFLVRMTLVPAVLQLLGDKAWYLPRWLDRMLPLLDVEGTGMDLHFRHVDWQRQYGEVVARAENVSIGDRRGDLVSGAELAVRPGEIIRLTGDPAACKAMLAALGGRLAPHTGSIYVFDISSRDEASRVIARTVFLDDPATQIPPISKPLLLLVNRPLREVEKVRIEENLQAGGALLLGPDNADEFANEQSYEVRAKLAVNA</sequence>
<feature type="transmembrane region" description="Helical" evidence="6">
    <location>
        <begin position="635"/>
        <end position="657"/>
    </location>
</feature>
<dbReference type="RefSeq" id="WP_016443598.1">
    <property type="nucleotide sequence ID" value="NZ_KE150266.1"/>
</dbReference>
<dbReference type="PANTHER" id="PTHR33406">
    <property type="entry name" value="MEMBRANE PROTEIN MJ1562-RELATED"/>
    <property type="match status" value="1"/>
</dbReference>
<dbReference type="Pfam" id="PF03176">
    <property type="entry name" value="MMPL"/>
    <property type="match status" value="2"/>
</dbReference>
<dbReference type="InterPro" id="IPR004869">
    <property type="entry name" value="MMPL_dom"/>
</dbReference>
<dbReference type="PANTHER" id="PTHR33406:SF13">
    <property type="entry name" value="MEMBRANE PROTEIN YDFJ"/>
    <property type="match status" value="1"/>
</dbReference>
<dbReference type="Proteomes" id="UP000014387">
    <property type="component" value="Unassembled WGS sequence"/>
</dbReference>
<evidence type="ECO:0000256" key="4">
    <source>
        <dbReference type="ARBA" id="ARBA00022989"/>
    </source>
</evidence>
<dbReference type="Gene3D" id="1.20.1640.10">
    <property type="entry name" value="Multidrug efflux transporter AcrB transmembrane domain"/>
    <property type="match status" value="2"/>
</dbReference>
<dbReference type="OrthoDB" id="7051771at2"/>
<keyword evidence="5 6" id="KW-0472">Membrane</keyword>
<feature type="transmembrane region" description="Helical" evidence="6">
    <location>
        <begin position="180"/>
        <end position="197"/>
    </location>
</feature>
<feature type="transmembrane region" description="Helical" evidence="6">
    <location>
        <begin position="369"/>
        <end position="387"/>
    </location>
</feature>
<dbReference type="InterPro" id="IPR000731">
    <property type="entry name" value="SSD"/>
</dbReference>
<accession>A0A9W5VW18</accession>
<dbReference type="PROSITE" id="PS50156">
    <property type="entry name" value="SSD"/>
    <property type="match status" value="1"/>
</dbReference>
<feature type="transmembrane region" description="Helical" evidence="6">
    <location>
        <begin position="306"/>
        <end position="330"/>
    </location>
</feature>
<keyword evidence="9" id="KW-1185">Reference proteome</keyword>
<dbReference type="AlphaFoldDB" id="A0A9W5VW18"/>
<evidence type="ECO:0000313" key="9">
    <source>
        <dbReference type="Proteomes" id="UP000014387"/>
    </source>
</evidence>
<feature type="transmembrane region" description="Helical" evidence="6">
    <location>
        <begin position="663"/>
        <end position="682"/>
    </location>
</feature>
<keyword evidence="2" id="KW-1003">Cell membrane</keyword>
<comment type="subcellular location">
    <subcellularLocation>
        <location evidence="1">Cell membrane</location>
        <topology evidence="1">Multi-pass membrane protein</topology>
    </subcellularLocation>
</comment>
<dbReference type="InterPro" id="IPR050545">
    <property type="entry name" value="Mycobact_MmpL"/>
</dbReference>
<keyword evidence="3 6" id="KW-0812">Transmembrane</keyword>
<name>A0A9W5VW18_9ACTO</name>